<evidence type="ECO:0000256" key="1">
    <source>
        <dbReference type="ARBA" id="ARBA00001946"/>
    </source>
</evidence>
<evidence type="ECO:0000256" key="4">
    <source>
        <dbReference type="ARBA" id="ARBA00022723"/>
    </source>
</evidence>
<dbReference type="EMBL" id="KT201084">
    <property type="protein sequence ID" value="ALS55996.1"/>
    <property type="molecule type" value="Genomic_DNA"/>
</dbReference>
<dbReference type="PANTHER" id="PTHR12001:SF69">
    <property type="entry name" value="ALL TRANS-POLYPRENYL-DIPHOSPHATE SYNTHASE PDSS1"/>
    <property type="match status" value="1"/>
</dbReference>
<comment type="similarity">
    <text evidence="2 6">Belongs to the FPP/GGPP synthase family.</text>
</comment>
<dbReference type="SFLD" id="SFLDS00005">
    <property type="entry name" value="Isoprenoid_Synthase_Type_I"/>
    <property type="match status" value="1"/>
</dbReference>
<comment type="cofactor">
    <cofactor evidence="1">
        <name>Mg(2+)</name>
        <dbReference type="ChEBI" id="CHEBI:18420"/>
    </cofactor>
</comment>
<protein>
    <submittedName>
        <fullName evidence="7">Geranylgeranyl pyrophosphate synthase</fullName>
    </submittedName>
</protein>
<sequence length="347" mass="37423">MLGHIEQGYPTKQPLKRSGIDAHTAMQAKLQQAITNILPSANTALHEVAHFHFNEFGKLLRGQTALAVSAAVDLDPKRALQWALAVELMHNASLVHDDICDRDERRRDRLTIFSAFGTPLAICFGDWLVAQSFEAALAAIGDNSAHGVAAVAGLAKVMGRLSVGQADEFTGVPVLTWPAYEQVVCHKTVPLILAPIEGPLQLAGNVSDLLTVRRAIRALGIAYQMANDILDVLGQDGSAGAFGDLHRRAPNAVLVSFRNQLVNGSRSAFDAWMAAPTTDETPYGAEQMIATGALAHCARRLQDQINTCQMHCADLPLALQTALAPLLGYLEKTTNVARSRAAENRWQ</sequence>
<keyword evidence="4" id="KW-0479">Metal-binding</keyword>
<evidence type="ECO:0000256" key="2">
    <source>
        <dbReference type="ARBA" id="ARBA00006706"/>
    </source>
</evidence>
<dbReference type="GO" id="GO:0046872">
    <property type="term" value="F:metal ion binding"/>
    <property type="evidence" value="ECO:0007669"/>
    <property type="project" value="UniProtKB-KW"/>
</dbReference>
<evidence type="ECO:0000256" key="5">
    <source>
        <dbReference type="ARBA" id="ARBA00022842"/>
    </source>
</evidence>
<accession>A0A0U2XPG3</accession>
<keyword evidence="3 6" id="KW-0808">Transferase</keyword>
<dbReference type="Pfam" id="PF00348">
    <property type="entry name" value="polyprenyl_synt"/>
    <property type="match status" value="1"/>
</dbReference>
<evidence type="ECO:0000313" key="7">
    <source>
        <dbReference type="EMBL" id="ALS55996.1"/>
    </source>
</evidence>
<evidence type="ECO:0000256" key="6">
    <source>
        <dbReference type="RuleBase" id="RU004466"/>
    </source>
</evidence>
<dbReference type="GO" id="GO:0008299">
    <property type="term" value="P:isoprenoid biosynthetic process"/>
    <property type="evidence" value="ECO:0007669"/>
    <property type="project" value="InterPro"/>
</dbReference>
<dbReference type="InterPro" id="IPR000092">
    <property type="entry name" value="Polyprenyl_synt"/>
</dbReference>
<reference evidence="7" key="1">
    <citation type="journal article" date="2016" name="ISME J.">
        <title>Functional metagenomic screen reveals new and diverse microbial rhodopsins.</title>
        <authorList>
            <person name="Pushkarev A."/>
            <person name="Beja O."/>
        </authorList>
    </citation>
    <scope>NUCLEOTIDE SEQUENCE</scope>
</reference>
<dbReference type="Gene3D" id="1.10.600.10">
    <property type="entry name" value="Farnesyl Diphosphate Synthase"/>
    <property type="match status" value="1"/>
</dbReference>
<evidence type="ECO:0000256" key="3">
    <source>
        <dbReference type="ARBA" id="ARBA00022679"/>
    </source>
</evidence>
<dbReference type="GO" id="GO:0004659">
    <property type="term" value="F:prenyltransferase activity"/>
    <property type="evidence" value="ECO:0007669"/>
    <property type="project" value="InterPro"/>
</dbReference>
<name>A0A0U2XPG3_9BACT</name>
<keyword evidence="5" id="KW-0460">Magnesium</keyword>
<proteinExistence type="inferred from homology"/>
<dbReference type="InterPro" id="IPR008949">
    <property type="entry name" value="Isoprenoid_synthase_dom_sf"/>
</dbReference>
<organism evidence="7">
    <name type="scientific">uncultured bacterium EIL102C09</name>
    <dbReference type="NCBI Taxonomy" id="1768197"/>
    <lineage>
        <taxon>Bacteria</taxon>
        <taxon>environmental samples</taxon>
    </lineage>
</organism>
<dbReference type="SUPFAM" id="SSF48576">
    <property type="entry name" value="Terpenoid synthases"/>
    <property type="match status" value="1"/>
</dbReference>
<dbReference type="PANTHER" id="PTHR12001">
    <property type="entry name" value="GERANYLGERANYL PYROPHOSPHATE SYNTHASE"/>
    <property type="match status" value="1"/>
</dbReference>
<dbReference type="AlphaFoldDB" id="A0A0U2XPG3"/>